<dbReference type="PROSITE" id="PS50262">
    <property type="entry name" value="G_PROTEIN_RECEP_F1_2"/>
    <property type="match status" value="1"/>
</dbReference>
<keyword evidence="9" id="KW-0675">Receptor</keyword>
<dbReference type="InterPro" id="IPR000276">
    <property type="entry name" value="GPCR_Rhodpsn"/>
</dbReference>
<evidence type="ECO:0000256" key="3">
    <source>
        <dbReference type="ARBA" id="ARBA00022606"/>
    </source>
</evidence>
<feature type="transmembrane region" description="Helical" evidence="10">
    <location>
        <begin position="274"/>
        <end position="296"/>
    </location>
</feature>
<dbReference type="GO" id="GO:0004930">
    <property type="term" value="F:G protein-coupled receptor activity"/>
    <property type="evidence" value="ECO:0007669"/>
    <property type="project" value="UniProtKB-KW"/>
</dbReference>
<evidence type="ECO:0000256" key="9">
    <source>
        <dbReference type="RuleBase" id="RU000688"/>
    </source>
</evidence>
<dbReference type="InterPro" id="IPR017452">
    <property type="entry name" value="GPCR_Rhodpsn_7TM"/>
</dbReference>
<feature type="transmembrane region" description="Helical" evidence="10">
    <location>
        <begin position="100"/>
        <end position="122"/>
    </location>
</feature>
<evidence type="ECO:0000256" key="4">
    <source>
        <dbReference type="ARBA" id="ARBA00022692"/>
    </source>
</evidence>
<sequence length="350" mass="38961">MFTSNWTLLHPSKFLLIGIPGLQHAHLWISIPFCCIYMVTILGNFLLLGVIKTEPSLHEPMYLFLSMLAGADLVVTTTTVPKALSIFWFENEDIHINGCLMQLFFLHAFSTMESGFILAMAFDRYMAICKPLRHSAVLTKDVIAKIGLAVVLRGILLFSPHPLLLKWLPYCKGNIIFHTYCEFMCLVKPACVDTTVQRCYGLVAACLTGGLDLILIILSYIRILQAVFKLPTKEARAKSLGICSSHAGAILVSYFPAFFSILTHRFGHSVSPCVHIIIANIYVLLPPMANPIIYGVRTKKIREGALKILSRSSVQVQKAEYKSSKGEKCWDAAPALPHNYGASSFSFFPE</sequence>
<feature type="transmembrane region" description="Helical" evidence="10">
    <location>
        <begin position="202"/>
        <end position="221"/>
    </location>
</feature>
<feature type="transmembrane region" description="Helical" evidence="10">
    <location>
        <begin position="242"/>
        <end position="262"/>
    </location>
</feature>
<dbReference type="GeneID" id="129326388"/>
<dbReference type="InterPro" id="IPR000725">
    <property type="entry name" value="Olfact_rcpt"/>
</dbReference>
<dbReference type="GO" id="GO:0004984">
    <property type="term" value="F:olfactory receptor activity"/>
    <property type="evidence" value="ECO:0007669"/>
    <property type="project" value="InterPro"/>
</dbReference>
<dbReference type="SUPFAM" id="SSF81321">
    <property type="entry name" value="Family A G protein-coupled receptor-like"/>
    <property type="match status" value="1"/>
</dbReference>
<evidence type="ECO:0000256" key="1">
    <source>
        <dbReference type="ARBA" id="ARBA00002936"/>
    </source>
</evidence>
<comment type="subcellular location">
    <subcellularLocation>
        <location evidence="10">Cell membrane</location>
        <topology evidence="10">Multi-pass membrane protein</topology>
    </subcellularLocation>
    <subcellularLocation>
        <location evidence="2">Membrane</location>
        <topology evidence="2">Multi-pass membrane protein</topology>
    </subcellularLocation>
</comment>
<dbReference type="Proteomes" id="UP001190640">
    <property type="component" value="Chromosome 3"/>
</dbReference>
<evidence type="ECO:0000259" key="11">
    <source>
        <dbReference type="PROSITE" id="PS50262"/>
    </source>
</evidence>
<dbReference type="CDD" id="cd15951">
    <property type="entry name" value="7tmA_OR52R_52L-like"/>
    <property type="match status" value="1"/>
</dbReference>
<evidence type="ECO:0000256" key="6">
    <source>
        <dbReference type="ARBA" id="ARBA00022989"/>
    </source>
</evidence>
<dbReference type="RefSeq" id="XP_054830520.1">
    <property type="nucleotide sequence ID" value="XM_054974545.1"/>
</dbReference>
<evidence type="ECO:0000256" key="7">
    <source>
        <dbReference type="ARBA" id="ARBA00023136"/>
    </source>
</evidence>
<name>A0AA97J3R5_EUBMA</name>
<evidence type="ECO:0000256" key="8">
    <source>
        <dbReference type="ARBA" id="ARBA00023224"/>
    </source>
</evidence>
<evidence type="ECO:0000313" key="12">
    <source>
        <dbReference type="Proteomes" id="UP001190640"/>
    </source>
</evidence>
<keyword evidence="6 10" id="KW-1133">Transmembrane helix</keyword>
<feature type="domain" description="G-protein coupled receptors family 1 profile" evidence="11">
    <location>
        <begin position="43"/>
        <end position="294"/>
    </location>
</feature>
<feature type="transmembrane region" description="Helical" evidence="10">
    <location>
        <begin position="142"/>
        <end position="159"/>
    </location>
</feature>
<proteinExistence type="inferred from homology"/>
<dbReference type="InterPro" id="IPR050402">
    <property type="entry name" value="OR51/52/56-like"/>
</dbReference>
<keyword evidence="12" id="KW-1185">Reference proteome</keyword>
<dbReference type="GO" id="GO:0005886">
    <property type="term" value="C:plasma membrane"/>
    <property type="evidence" value="ECO:0007669"/>
    <property type="project" value="UniProtKB-SubCell"/>
</dbReference>
<dbReference type="PANTHER" id="PTHR26450:SF70">
    <property type="entry name" value="OLFACTORY RECEPTOR MOR24-2"/>
    <property type="match status" value="1"/>
</dbReference>
<feature type="transmembrane region" description="Helical" evidence="10">
    <location>
        <begin position="25"/>
        <end position="50"/>
    </location>
</feature>
<keyword evidence="3 10" id="KW-0716">Sensory transduction</keyword>
<dbReference type="AlphaFoldDB" id="A0AA97J3R5"/>
<dbReference type="PRINTS" id="PR00237">
    <property type="entry name" value="GPCRRHODOPSN"/>
</dbReference>
<dbReference type="PANTHER" id="PTHR26450">
    <property type="entry name" value="OLFACTORY RECEPTOR 56B1-RELATED"/>
    <property type="match status" value="1"/>
</dbReference>
<evidence type="ECO:0000256" key="5">
    <source>
        <dbReference type="ARBA" id="ARBA00022725"/>
    </source>
</evidence>
<organism evidence="12 13">
    <name type="scientific">Eublepharis macularius</name>
    <name type="common">Leopard gecko</name>
    <name type="synonym">Cyrtodactylus macularius</name>
    <dbReference type="NCBI Taxonomy" id="481883"/>
    <lineage>
        <taxon>Eukaryota</taxon>
        <taxon>Metazoa</taxon>
        <taxon>Chordata</taxon>
        <taxon>Craniata</taxon>
        <taxon>Vertebrata</taxon>
        <taxon>Euteleostomi</taxon>
        <taxon>Lepidosauria</taxon>
        <taxon>Squamata</taxon>
        <taxon>Bifurcata</taxon>
        <taxon>Gekkota</taxon>
        <taxon>Eublepharidae</taxon>
        <taxon>Eublepharinae</taxon>
        <taxon>Eublepharis</taxon>
    </lineage>
</organism>
<dbReference type="FunFam" id="1.20.1070.10:FF:000006">
    <property type="entry name" value="Olfactory receptor"/>
    <property type="match status" value="1"/>
</dbReference>
<dbReference type="PRINTS" id="PR00245">
    <property type="entry name" value="OLFACTORYR"/>
</dbReference>
<keyword evidence="5 10" id="KW-0552">Olfaction</keyword>
<evidence type="ECO:0000256" key="10">
    <source>
        <dbReference type="RuleBase" id="RU363047"/>
    </source>
</evidence>
<keyword evidence="10" id="KW-1003">Cell membrane</keyword>
<reference evidence="13" key="1">
    <citation type="submission" date="2025-08" db="UniProtKB">
        <authorList>
            <consortium name="RefSeq"/>
        </authorList>
    </citation>
    <scope>IDENTIFICATION</scope>
    <source>
        <tissue evidence="13">Blood</tissue>
    </source>
</reference>
<comment type="similarity">
    <text evidence="9">Belongs to the G-protein coupled receptor 1 family.</text>
</comment>
<feature type="transmembrane region" description="Helical" evidence="10">
    <location>
        <begin position="62"/>
        <end position="80"/>
    </location>
</feature>
<gene>
    <name evidence="13" type="primary">LOC129326388</name>
</gene>
<evidence type="ECO:0000256" key="2">
    <source>
        <dbReference type="ARBA" id="ARBA00004141"/>
    </source>
</evidence>
<protein>
    <recommendedName>
        <fullName evidence="10">Olfactory receptor</fullName>
    </recommendedName>
</protein>
<dbReference type="Pfam" id="PF13853">
    <property type="entry name" value="7tm_4"/>
    <property type="match status" value="1"/>
</dbReference>
<dbReference type="KEGG" id="emc:129326388"/>
<keyword evidence="7 10" id="KW-0472">Membrane</keyword>
<comment type="function">
    <text evidence="1">Odorant receptor.</text>
</comment>
<dbReference type="PROSITE" id="PS00237">
    <property type="entry name" value="G_PROTEIN_RECEP_F1_1"/>
    <property type="match status" value="1"/>
</dbReference>
<keyword evidence="4 9" id="KW-0812">Transmembrane</keyword>
<keyword evidence="9" id="KW-0297">G-protein coupled receptor</keyword>
<dbReference type="Gene3D" id="1.20.1070.10">
    <property type="entry name" value="Rhodopsin 7-helix transmembrane proteins"/>
    <property type="match status" value="1"/>
</dbReference>
<accession>A0AA97J3R5</accession>
<keyword evidence="8 9" id="KW-0807">Transducer</keyword>
<evidence type="ECO:0000313" key="13">
    <source>
        <dbReference type="RefSeq" id="XP_054830520.1"/>
    </source>
</evidence>